<dbReference type="Proteomes" id="UP000886106">
    <property type="component" value="Unassembled WGS sequence"/>
</dbReference>
<feature type="region of interest" description="Disordered" evidence="1">
    <location>
        <begin position="1"/>
        <end position="27"/>
    </location>
</feature>
<evidence type="ECO:0000256" key="2">
    <source>
        <dbReference type="SAM" id="Phobius"/>
    </source>
</evidence>
<gene>
    <name evidence="3" type="ORF">ENJ78_01100</name>
</gene>
<keyword evidence="2" id="KW-1133">Transmembrane helix</keyword>
<dbReference type="InterPro" id="IPR021454">
    <property type="entry name" value="DUF3105"/>
</dbReference>
<accession>A0A7V5MI37</accession>
<reference evidence="3" key="1">
    <citation type="journal article" date="2020" name="mSystems">
        <title>Genome- and Community-Level Interaction Insights into Carbon Utilization and Element Cycling Functions of Hydrothermarchaeota in Hydrothermal Sediment.</title>
        <authorList>
            <person name="Zhou Z."/>
            <person name="Liu Y."/>
            <person name="Xu W."/>
            <person name="Pan J."/>
            <person name="Luo Z.H."/>
            <person name="Li M."/>
        </authorList>
    </citation>
    <scope>NUCLEOTIDE SEQUENCE [LARGE SCALE GENOMIC DNA]</scope>
    <source>
        <strain evidence="3">HyVt-517</strain>
    </source>
</reference>
<feature type="transmembrane region" description="Helical" evidence="2">
    <location>
        <begin position="34"/>
        <end position="52"/>
    </location>
</feature>
<keyword evidence="2" id="KW-0812">Transmembrane</keyword>
<organism evidence="3">
    <name type="scientific">candidate division WWE3 bacterium</name>
    <dbReference type="NCBI Taxonomy" id="2053526"/>
    <lineage>
        <taxon>Bacteria</taxon>
        <taxon>Katanobacteria</taxon>
    </lineage>
</organism>
<dbReference type="AlphaFoldDB" id="A0A7V5MI37"/>
<name>A0A7V5MI37_UNCKA</name>
<sequence length="196" mass="22693">MNQNLSKQQIKKLKKEKKRKEQRRQQKIEKAKSFLIQTTIAVTVLLGLFFLVKSQIKIRGKQLGEAKQIEGRNHILPGEEHNEYKTNPPTSGPHYGDAQPGGYYNQPIQDERAIHSLEHGYVWITYKDQPKEVVEELQKLGKKYVNRVVISPREENDSPIALASWGRLSKLETFNKDEVIAFIENNYNLSPERLAK</sequence>
<comment type="caution">
    <text evidence="3">The sequence shown here is derived from an EMBL/GenBank/DDBJ whole genome shotgun (WGS) entry which is preliminary data.</text>
</comment>
<keyword evidence="2" id="KW-0472">Membrane</keyword>
<dbReference type="Pfam" id="PF11303">
    <property type="entry name" value="DUF3105"/>
    <property type="match status" value="1"/>
</dbReference>
<evidence type="ECO:0000256" key="1">
    <source>
        <dbReference type="SAM" id="MobiDB-lite"/>
    </source>
</evidence>
<evidence type="ECO:0000313" key="3">
    <source>
        <dbReference type="EMBL" id="HHH14286.1"/>
    </source>
</evidence>
<protein>
    <submittedName>
        <fullName evidence="3">DUF3105 domain-containing protein</fullName>
    </submittedName>
</protein>
<proteinExistence type="predicted"/>
<dbReference type="EMBL" id="DRNS01000081">
    <property type="protein sequence ID" value="HHH14286.1"/>
    <property type="molecule type" value="Genomic_DNA"/>
</dbReference>
<feature type="compositionally biased region" description="Basic residues" evidence="1">
    <location>
        <begin position="9"/>
        <end position="22"/>
    </location>
</feature>